<reference evidence="1" key="1">
    <citation type="submission" date="2015-12" db="EMBL/GenBank/DDBJ databases">
        <title>Gene expression during late stages of embryo sac development: a critical building block for successful pollen-pistil interactions.</title>
        <authorList>
            <person name="Liu Y."/>
            <person name="Joly V."/>
            <person name="Sabar M."/>
            <person name="Matton D.P."/>
        </authorList>
    </citation>
    <scope>NUCLEOTIDE SEQUENCE</scope>
</reference>
<accession>A0A0V0GSU1</accession>
<evidence type="ECO:0000313" key="1">
    <source>
        <dbReference type="EMBL" id="JAP11300.1"/>
    </source>
</evidence>
<protein>
    <submittedName>
        <fullName evidence="1">Putative ovule protein</fullName>
    </submittedName>
</protein>
<dbReference type="AlphaFoldDB" id="A0A0V0GSU1"/>
<organism evidence="1">
    <name type="scientific">Solanum chacoense</name>
    <name type="common">Chaco potato</name>
    <dbReference type="NCBI Taxonomy" id="4108"/>
    <lineage>
        <taxon>Eukaryota</taxon>
        <taxon>Viridiplantae</taxon>
        <taxon>Streptophyta</taxon>
        <taxon>Embryophyta</taxon>
        <taxon>Tracheophyta</taxon>
        <taxon>Spermatophyta</taxon>
        <taxon>Magnoliopsida</taxon>
        <taxon>eudicotyledons</taxon>
        <taxon>Gunneridae</taxon>
        <taxon>Pentapetalae</taxon>
        <taxon>asterids</taxon>
        <taxon>lamiids</taxon>
        <taxon>Solanales</taxon>
        <taxon>Solanaceae</taxon>
        <taxon>Solanoideae</taxon>
        <taxon>Solaneae</taxon>
        <taxon>Solanum</taxon>
    </lineage>
</organism>
<sequence>MLWYNQSSTFPIQRNIGDPHMPPLSCFLGHYQWNCHRAIILAKCCYLLTVLHFAKSQVFSILPLK</sequence>
<dbReference type="EMBL" id="GEDG01031576">
    <property type="protein sequence ID" value="JAP11300.1"/>
    <property type="molecule type" value="Transcribed_RNA"/>
</dbReference>
<proteinExistence type="predicted"/>
<name>A0A0V0GSU1_SOLCH</name>